<sequence>MAEIYFTQNSSKWPGCLPWNNCSKGRNKKKARVDFEPFKPMSTSLRVADAREAHVTQLSGTARWLCVVGGSAVLCHNPRKHKASQALHEFSDSLEAEEAGSEI</sequence>
<dbReference type="AGR" id="MGI:3642462"/>
<evidence type="ECO:0000313" key="2">
    <source>
        <dbReference type="MGI" id="MGI:3642462"/>
    </source>
</evidence>
<reference evidence="1" key="8">
    <citation type="journal article" date="2005" name="Science">
        <title>Antisense Transcription in the Mammalian Transcriptome.</title>
        <authorList>
            <consortium name="RIKEN Genome Exploration Research Group and Genome Science Group (Genome Network Project Core Group) and the FANTOM Consortium"/>
        </authorList>
    </citation>
    <scope>NUCLEOTIDE SEQUENCE</scope>
    <source>
        <strain evidence="1">C57BL/6J</strain>
        <tissue evidence="1">Thymus</tissue>
    </source>
</reference>
<dbReference type="MGI" id="MGI:3642462">
    <property type="gene designation" value="Gm10757"/>
</dbReference>
<reference evidence="1" key="5">
    <citation type="journal article" date="2002" name="Nature">
        <title>Analysis of the mouse transcriptome based on functional annotation of 60,770 full-length cDNAs.</title>
        <authorList>
            <consortium name="The FANTOM Consortium and the RIKEN Genome Exploration Research Group Phase I and II Team"/>
        </authorList>
    </citation>
    <scope>NUCLEOTIDE SEQUENCE</scope>
    <source>
        <strain evidence="1">C57BL/6J</strain>
        <tissue evidence="1">Thymus</tissue>
    </source>
</reference>
<organism evidence="1">
    <name type="scientific">Mus musculus</name>
    <name type="common">Mouse</name>
    <dbReference type="NCBI Taxonomy" id="10090"/>
    <lineage>
        <taxon>Eukaryota</taxon>
        <taxon>Metazoa</taxon>
        <taxon>Chordata</taxon>
        <taxon>Craniata</taxon>
        <taxon>Vertebrata</taxon>
        <taxon>Euteleostomi</taxon>
        <taxon>Mammalia</taxon>
        <taxon>Eutheria</taxon>
        <taxon>Euarchontoglires</taxon>
        <taxon>Glires</taxon>
        <taxon>Rodentia</taxon>
        <taxon>Myomorpha</taxon>
        <taxon>Muroidea</taxon>
        <taxon>Muridae</taxon>
        <taxon>Murinae</taxon>
        <taxon>Mus</taxon>
        <taxon>Mus</taxon>
    </lineage>
</organism>
<dbReference type="AlphaFoldDB" id="Q3UUT4"/>
<reference evidence="1" key="1">
    <citation type="journal article" date="1999" name="Methods Enzymol.">
        <title>High-efficiency full-length cDNA cloning.</title>
        <authorList>
            <person name="Carninci P."/>
            <person name="Hayashizaki Y."/>
        </authorList>
    </citation>
    <scope>NUCLEOTIDE SEQUENCE</scope>
    <source>
        <strain evidence="1">C57BL/6J</strain>
        <tissue evidence="1">Thymus</tissue>
    </source>
</reference>
<gene>
    <name evidence="2" type="primary">Gm10757</name>
</gene>
<reference evidence="1" key="4">
    <citation type="journal article" date="2001" name="Nature">
        <title>Functional annotation of a full-length mouse cDNA collection.</title>
        <authorList>
            <consortium name="The RIKEN Genome Exploration Research Group Phase II Team and the FANTOM Consortium"/>
        </authorList>
    </citation>
    <scope>NUCLEOTIDE SEQUENCE</scope>
    <source>
        <strain evidence="1">C57BL/6J</strain>
        <tissue evidence="1">Thymus</tissue>
    </source>
</reference>
<reference evidence="1" key="2">
    <citation type="journal article" date="2000" name="Genome Res.">
        <title>Normalization and subtraction of cap-trapper-selected cDNAs to prepare full-length cDNA libraries for rapid discovery of new genes.</title>
        <authorList>
            <person name="Carninci P."/>
            <person name="Shibata Y."/>
            <person name="Hayatsu N."/>
            <person name="Sugahara Y."/>
            <person name="Shibata K."/>
            <person name="Itoh M."/>
            <person name="Konno H."/>
            <person name="Okazaki Y."/>
            <person name="Muramatsu M."/>
            <person name="Hayashizaki Y."/>
        </authorList>
    </citation>
    <scope>NUCLEOTIDE SEQUENCE</scope>
    <source>
        <strain evidence="1">C57BL/6J</strain>
        <tissue evidence="1">Thymus</tissue>
    </source>
</reference>
<protein>
    <submittedName>
        <fullName evidence="1">Uncharacterized protein</fullName>
    </submittedName>
</protein>
<dbReference type="EMBL" id="AK138039">
    <property type="protein sequence ID" value="BAE23540.1"/>
    <property type="molecule type" value="mRNA"/>
</dbReference>
<reference evidence="1" key="3">
    <citation type="journal article" date="2000" name="Genome Res.">
        <title>RIKEN integrated sequence analysis (RISA) system--384-format sequencing pipeline with 384 multicapillary sequencer.</title>
        <authorList>
            <person name="Shibata K."/>
            <person name="Itoh M."/>
            <person name="Aizawa K."/>
            <person name="Nagaoka S."/>
            <person name="Sasaki N."/>
            <person name="Carninci P."/>
            <person name="Konno H."/>
            <person name="Akiyama J."/>
            <person name="Nishi K."/>
            <person name="Kitsunai T."/>
            <person name="Tashiro H."/>
            <person name="Itoh M."/>
            <person name="Sumi N."/>
            <person name="Ishii Y."/>
            <person name="Nakamura S."/>
            <person name="Hazama M."/>
            <person name="Nishine T."/>
            <person name="Harada A."/>
            <person name="Yamamoto R."/>
            <person name="Matsumoto H."/>
            <person name="Sakaguchi S."/>
            <person name="Ikegami T."/>
            <person name="Kashiwagi K."/>
            <person name="Fujiwake S."/>
            <person name="Inoue K."/>
            <person name="Togawa Y."/>
            <person name="Izawa M."/>
            <person name="Ohara E."/>
            <person name="Watahiki M."/>
            <person name="Yoneda Y."/>
            <person name="Ishikawa T."/>
            <person name="Ozawa K."/>
            <person name="Tanaka T."/>
            <person name="Matsuura S."/>
            <person name="Kawai J."/>
            <person name="Okazaki Y."/>
            <person name="Muramatsu M."/>
            <person name="Inoue Y."/>
            <person name="Kira A."/>
            <person name="Hayashizaki Y."/>
        </authorList>
    </citation>
    <scope>NUCLEOTIDE SEQUENCE</scope>
    <source>
        <strain evidence="1">C57BL/6J</strain>
        <tissue evidence="1">Thymus</tissue>
    </source>
</reference>
<proteinExistence type="evidence at transcript level"/>
<accession>Q3UUT4</accession>
<reference evidence="1" key="6">
    <citation type="submission" date="2004-03" db="EMBL/GenBank/DDBJ databases">
        <authorList>
            <person name="Arakawa T."/>
            <person name="Carninci P."/>
            <person name="Fukuda S."/>
            <person name="Hashizume W."/>
            <person name="Hayashida K."/>
            <person name="Hori F."/>
            <person name="Iida J."/>
            <person name="Imamura K."/>
            <person name="Imotani K."/>
            <person name="Itoh M."/>
            <person name="Kanagawa S."/>
            <person name="Kawai J."/>
            <person name="Kojima M."/>
            <person name="Konno H."/>
            <person name="Murata M."/>
            <person name="Nakamura M."/>
            <person name="Ninomiya N."/>
            <person name="Nishiyori H."/>
            <person name="Nomura K."/>
            <person name="Ohno M."/>
            <person name="Sakazume N."/>
            <person name="Sano H."/>
            <person name="Sasaki D."/>
            <person name="Shibata K."/>
            <person name="Shiraki T."/>
            <person name="Tagami M."/>
            <person name="Tagami Y."/>
            <person name="Waki K."/>
            <person name="Watahiki A."/>
            <person name="Muramatsu M."/>
            <person name="Hayashizaki Y."/>
        </authorList>
    </citation>
    <scope>NUCLEOTIDE SEQUENCE</scope>
    <source>
        <strain evidence="1">C57BL/6J</strain>
        <tissue evidence="1">Thymus</tissue>
    </source>
</reference>
<reference evidence="1" key="7">
    <citation type="journal article" date="2005" name="Science">
        <title>The Transcriptional Landscape of the Mammalian Genome.</title>
        <authorList>
            <consortium name="The FANTOM Consortium"/>
            <consortium name="Riken Genome Exploration Research Group and Genome Science Group (Genome Network Project Core Group)"/>
        </authorList>
    </citation>
    <scope>NUCLEOTIDE SEQUENCE</scope>
    <source>
        <strain evidence="1">C57BL/6J</strain>
        <tissue evidence="1">Thymus</tissue>
    </source>
</reference>
<name>Q3UUT4_MOUSE</name>
<evidence type="ECO:0000313" key="1">
    <source>
        <dbReference type="EMBL" id="BAE23540.1"/>
    </source>
</evidence>